<dbReference type="Pfam" id="PF08244">
    <property type="entry name" value="Glyco_hydro_32C"/>
    <property type="match status" value="1"/>
</dbReference>
<evidence type="ECO:0000256" key="3">
    <source>
        <dbReference type="ARBA" id="ARBA00023295"/>
    </source>
</evidence>
<dbReference type="Gene3D" id="2.60.120.560">
    <property type="entry name" value="Exo-inulinase, domain 1"/>
    <property type="match status" value="1"/>
</dbReference>
<dbReference type="InterPro" id="IPR023296">
    <property type="entry name" value="Glyco_hydro_beta-prop_sf"/>
</dbReference>
<dbReference type="InterPro" id="IPR001362">
    <property type="entry name" value="Glyco_hydro_32"/>
</dbReference>
<accession>A0ABS8JRP4</accession>
<dbReference type="SMART" id="SM00640">
    <property type="entry name" value="Glyco_32"/>
    <property type="match status" value="1"/>
</dbReference>
<dbReference type="PANTHER" id="PTHR42800">
    <property type="entry name" value="EXOINULINASE INUD (AFU_ORTHOLOGUE AFUA_5G00480)"/>
    <property type="match status" value="1"/>
</dbReference>
<dbReference type="InterPro" id="IPR013148">
    <property type="entry name" value="Glyco_hydro_32_N"/>
</dbReference>
<dbReference type="Gene3D" id="2.115.10.20">
    <property type="entry name" value="Glycosyl hydrolase domain, family 43"/>
    <property type="match status" value="1"/>
</dbReference>
<dbReference type="Proteomes" id="UP001431019">
    <property type="component" value="Unassembled WGS sequence"/>
</dbReference>
<dbReference type="GO" id="GO:0016787">
    <property type="term" value="F:hydrolase activity"/>
    <property type="evidence" value="ECO:0007669"/>
    <property type="project" value="UniProtKB-KW"/>
</dbReference>
<protein>
    <submittedName>
        <fullName evidence="8">Glycoside hydrolase family 32 protein</fullName>
    </submittedName>
</protein>
<organism evidence="8 9">
    <name type="scientific">Paraburkholderia sejongensis</name>
    <dbReference type="NCBI Taxonomy" id="2886946"/>
    <lineage>
        <taxon>Bacteria</taxon>
        <taxon>Pseudomonadati</taxon>
        <taxon>Pseudomonadota</taxon>
        <taxon>Betaproteobacteria</taxon>
        <taxon>Burkholderiales</taxon>
        <taxon>Burkholderiaceae</taxon>
        <taxon>Paraburkholderia</taxon>
    </lineage>
</organism>
<dbReference type="RefSeq" id="WP_230508776.1">
    <property type="nucleotide sequence ID" value="NZ_JAJITD010000003.1"/>
</dbReference>
<proteinExistence type="inferred from homology"/>
<dbReference type="SUPFAM" id="SSF49899">
    <property type="entry name" value="Concanavalin A-like lectins/glucanases"/>
    <property type="match status" value="1"/>
</dbReference>
<keyword evidence="5" id="KW-0732">Signal</keyword>
<feature type="domain" description="Glycosyl hydrolase family 32 N-terminal" evidence="6">
    <location>
        <begin position="46"/>
        <end position="368"/>
    </location>
</feature>
<keyword evidence="2 4" id="KW-0378">Hydrolase</keyword>
<comment type="caution">
    <text evidence="8">The sequence shown here is derived from an EMBL/GenBank/DDBJ whole genome shotgun (WGS) entry which is preliminary data.</text>
</comment>
<dbReference type="InterPro" id="IPR013320">
    <property type="entry name" value="ConA-like_dom_sf"/>
</dbReference>
<evidence type="ECO:0000256" key="4">
    <source>
        <dbReference type="RuleBase" id="RU362110"/>
    </source>
</evidence>
<evidence type="ECO:0000256" key="2">
    <source>
        <dbReference type="ARBA" id="ARBA00022801"/>
    </source>
</evidence>
<feature type="signal peptide" evidence="5">
    <location>
        <begin position="1"/>
        <end position="31"/>
    </location>
</feature>
<dbReference type="SUPFAM" id="SSF75005">
    <property type="entry name" value="Arabinanase/levansucrase/invertase"/>
    <property type="match status" value="1"/>
</dbReference>
<evidence type="ECO:0000259" key="7">
    <source>
        <dbReference type="Pfam" id="PF08244"/>
    </source>
</evidence>
<dbReference type="EMBL" id="JAJITD010000003">
    <property type="protein sequence ID" value="MCC8392576.1"/>
    <property type="molecule type" value="Genomic_DNA"/>
</dbReference>
<evidence type="ECO:0000256" key="5">
    <source>
        <dbReference type="SAM" id="SignalP"/>
    </source>
</evidence>
<reference evidence="8 9" key="1">
    <citation type="submission" date="2021-11" db="EMBL/GenBank/DDBJ databases">
        <authorList>
            <person name="Oh E.-T."/>
            <person name="Kim S.-B."/>
        </authorList>
    </citation>
    <scope>NUCLEOTIDE SEQUENCE [LARGE SCALE GENOMIC DNA]</scope>
    <source>
        <strain evidence="8 9">MMS20-SJTR3</strain>
    </source>
</reference>
<feature type="chain" id="PRO_5046583595" evidence="5">
    <location>
        <begin position="32"/>
        <end position="564"/>
    </location>
</feature>
<dbReference type="InterPro" id="IPR018053">
    <property type="entry name" value="Glyco_hydro_32_AS"/>
</dbReference>
<dbReference type="PROSITE" id="PS51257">
    <property type="entry name" value="PROKAR_LIPOPROTEIN"/>
    <property type="match status" value="1"/>
</dbReference>
<dbReference type="Pfam" id="PF00251">
    <property type="entry name" value="Glyco_hydro_32N"/>
    <property type="match status" value="1"/>
</dbReference>
<sequence>MRLTPYRFSLRVAPLLIAALSGAHIAAASCAAPSADGTPQWRPALHYTPQRNWMNDPNGLVYDNGSYHLFYQYNPLGNDWGNMSWGHATSTDLVHWREQPVAIHANANEEIFSGSIVADARNTSGLGAPGNTPLVALYTSVYKEGSGHAPGTQAQSLAYSLDHGATWRPYAHNPVLTLDPESKQFRDPKVSWYAPGGYWLMTTVVADAHVVKLYRSGDLIHWTFLSDFTLPGIPHEGALWEMPDLVPLALDGDPRRIKWVMIVNVNPWSIAGGSGSMYFVGDFDGRTFTPDRVAPAGSDPAQFRWVDHGADFYAAGTFSGAPGARPVVIAWMSNWDYAAKAPTTPWRGAMTLPRELALKTIDGEPRLVIAPTAAFDAWADRGRPATHLADLTVTSTLTELPVATRGAVQRITLWLAPRSAVRAGLVVRRSADGAIGTKIVYDTVTWTLTLDRSQSGEANFSDAFSKQHIVNLPLEHGRLKLEIVVDRGSVEVFANGGRAALTDLIFPPRDADRVAVFSEHGSATFDGLTVTQLAGSDDDPACASRQAAGNSCCLPDRQHGDGRL</sequence>
<evidence type="ECO:0000313" key="9">
    <source>
        <dbReference type="Proteomes" id="UP001431019"/>
    </source>
</evidence>
<dbReference type="InterPro" id="IPR013189">
    <property type="entry name" value="Glyco_hydro_32_C"/>
</dbReference>
<dbReference type="PROSITE" id="PS00609">
    <property type="entry name" value="GLYCOSYL_HYDROL_F32"/>
    <property type="match status" value="1"/>
</dbReference>
<evidence type="ECO:0000313" key="8">
    <source>
        <dbReference type="EMBL" id="MCC8392576.1"/>
    </source>
</evidence>
<keyword evidence="9" id="KW-1185">Reference proteome</keyword>
<gene>
    <name evidence="8" type="ORF">LJ656_08250</name>
</gene>
<feature type="domain" description="Glycosyl hydrolase family 32 C-terminal" evidence="7">
    <location>
        <begin position="394"/>
        <end position="531"/>
    </location>
</feature>
<name>A0ABS8JRP4_9BURK</name>
<dbReference type="CDD" id="cd18622">
    <property type="entry name" value="GH32_Inu-like"/>
    <property type="match status" value="1"/>
</dbReference>
<dbReference type="PANTHER" id="PTHR42800:SF1">
    <property type="entry name" value="EXOINULINASE INUD (AFU_ORTHOLOGUE AFUA_5G00480)"/>
    <property type="match status" value="1"/>
</dbReference>
<evidence type="ECO:0000256" key="1">
    <source>
        <dbReference type="ARBA" id="ARBA00009902"/>
    </source>
</evidence>
<evidence type="ECO:0000259" key="6">
    <source>
        <dbReference type="Pfam" id="PF00251"/>
    </source>
</evidence>
<comment type="similarity">
    <text evidence="1 4">Belongs to the glycosyl hydrolase 32 family.</text>
</comment>
<keyword evidence="3 4" id="KW-0326">Glycosidase</keyword>